<evidence type="ECO:0000313" key="2">
    <source>
        <dbReference type="Proteomes" id="UP000015388"/>
    </source>
</evidence>
<dbReference type="AlphaFoldDB" id="S5T0V8"/>
<dbReference type="RefSeq" id="WP_020934118.1">
    <property type="nucleotide sequence ID" value="NC_021915.1"/>
</dbReference>
<dbReference type="Proteomes" id="UP000015388">
    <property type="component" value="Chromosome"/>
</dbReference>
<dbReference type="STRING" id="1224163.B841_03510"/>
<gene>
    <name evidence="1" type="ORF">B841_03510</name>
</gene>
<name>S5T0V8_9CORY</name>
<protein>
    <submittedName>
        <fullName evidence="1">Uncharacterized protein</fullName>
    </submittedName>
</protein>
<dbReference type="KEGG" id="cmd:B841_03510"/>
<dbReference type="PATRIC" id="fig|1224163.3.peg.705"/>
<proteinExistence type="predicted"/>
<sequence>MLSPVPGLTYLKILTPASPPPPRRQELPDDARAEVAPLVTVALQAAFGMRPVERLPRRTFSDAVRSRINARLRSSPARGPVALRSLRAVGGEVFGTCEAQGRVFGFTAVVEDGRVESFRVF</sequence>
<dbReference type="HOGENOM" id="CLU_134288_0_0_11"/>
<dbReference type="OrthoDB" id="4412961at2"/>
<evidence type="ECO:0000313" key="1">
    <source>
        <dbReference type="EMBL" id="AGS34185.1"/>
    </source>
</evidence>
<dbReference type="EMBL" id="CP003924">
    <property type="protein sequence ID" value="AGS34185.1"/>
    <property type="molecule type" value="Genomic_DNA"/>
</dbReference>
<accession>S5T0V8</accession>
<organism evidence="1 2">
    <name type="scientific">Corynebacterium maris DSM 45190</name>
    <dbReference type="NCBI Taxonomy" id="1224163"/>
    <lineage>
        <taxon>Bacteria</taxon>
        <taxon>Bacillati</taxon>
        <taxon>Actinomycetota</taxon>
        <taxon>Actinomycetes</taxon>
        <taxon>Mycobacteriales</taxon>
        <taxon>Corynebacteriaceae</taxon>
        <taxon>Corynebacterium</taxon>
    </lineage>
</organism>
<reference evidence="1 2" key="1">
    <citation type="submission" date="2012-11" db="EMBL/GenBank/DDBJ databases">
        <title>The complete genome sequence of Corynebacterium maris Coryn-1 (=DSM 45190).</title>
        <authorList>
            <person name="Schaffert L."/>
            <person name="Albersmeier A."/>
            <person name="Kalinowski J."/>
            <person name="Ruckert C."/>
        </authorList>
    </citation>
    <scope>NUCLEOTIDE SEQUENCE [LARGE SCALE GENOMIC DNA]</scope>
    <source>
        <strain evidence="2">Coryn-1</strain>
    </source>
</reference>
<dbReference type="eggNOG" id="ENOG5031JTS">
    <property type="taxonomic scope" value="Bacteria"/>
</dbReference>
<keyword evidence="2" id="KW-1185">Reference proteome</keyword>